<reference evidence="2 3" key="1">
    <citation type="journal article" date="2019" name="Sci. Rep.">
        <title>Orb-weaving spider Araneus ventricosus genome elucidates the spidroin gene catalogue.</title>
        <authorList>
            <person name="Kono N."/>
            <person name="Nakamura H."/>
            <person name="Ohtoshi R."/>
            <person name="Moran D.A.P."/>
            <person name="Shinohara A."/>
            <person name="Yoshida Y."/>
            <person name="Fujiwara M."/>
            <person name="Mori M."/>
            <person name="Tomita M."/>
            <person name="Arakawa K."/>
        </authorList>
    </citation>
    <scope>NUCLEOTIDE SEQUENCE [LARGE SCALE GENOMIC DNA]</scope>
</reference>
<protein>
    <submittedName>
        <fullName evidence="2">Uncharacterized protein</fullName>
    </submittedName>
</protein>
<evidence type="ECO:0000313" key="3">
    <source>
        <dbReference type="Proteomes" id="UP000499080"/>
    </source>
</evidence>
<dbReference type="EMBL" id="BGPR01013690">
    <property type="protein sequence ID" value="GBN61770.1"/>
    <property type="molecule type" value="Genomic_DNA"/>
</dbReference>
<evidence type="ECO:0000313" key="2">
    <source>
        <dbReference type="EMBL" id="GBN61770.1"/>
    </source>
</evidence>
<feature type="region of interest" description="Disordered" evidence="1">
    <location>
        <begin position="1"/>
        <end position="24"/>
    </location>
</feature>
<dbReference type="AlphaFoldDB" id="A0A4Y2QFF3"/>
<accession>A0A4Y2QFF3</accession>
<proteinExistence type="predicted"/>
<keyword evidence="3" id="KW-1185">Reference proteome</keyword>
<name>A0A4Y2QFF3_ARAVE</name>
<sequence length="100" mass="10757">MRPGKAYPAAQEKSEPVVHQESPVDQQCRCLDQQATPDSISANGKVRLMGAADQAPPAGNVGKAQGPRIAQIKAYRLCKHAGKFIPASTLQEKSIQHTPR</sequence>
<dbReference type="Proteomes" id="UP000499080">
    <property type="component" value="Unassembled WGS sequence"/>
</dbReference>
<comment type="caution">
    <text evidence="2">The sequence shown here is derived from an EMBL/GenBank/DDBJ whole genome shotgun (WGS) entry which is preliminary data.</text>
</comment>
<evidence type="ECO:0000256" key="1">
    <source>
        <dbReference type="SAM" id="MobiDB-lite"/>
    </source>
</evidence>
<organism evidence="2 3">
    <name type="scientific">Araneus ventricosus</name>
    <name type="common">Orbweaver spider</name>
    <name type="synonym">Epeira ventricosa</name>
    <dbReference type="NCBI Taxonomy" id="182803"/>
    <lineage>
        <taxon>Eukaryota</taxon>
        <taxon>Metazoa</taxon>
        <taxon>Ecdysozoa</taxon>
        <taxon>Arthropoda</taxon>
        <taxon>Chelicerata</taxon>
        <taxon>Arachnida</taxon>
        <taxon>Araneae</taxon>
        <taxon>Araneomorphae</taxon>
        <taxon>Entelegynae</taxon>
        <taxon>Araneoidea</taxon>
        <taxon>Araneidae</taxon>
        <taxon>Araneus</taxon>
    </lineage>
</organism>
<gene>
    <name evidence="2" type="ORF">AVEN_233141_1</name>
</gene>